<accession>A0A243W6F3</accession>
<dbReference type="OrthoDB" id="878431at2"/>
<reference evidence="1 2" key="1">
    <citation type="submission" date="2017-01" db="EMBL/GenBank/DDBJ databases">
        <title>A new Hymenobacter.</title>
        <authorList>
            <person name="Liang Y."/>
            <person name="Feng F."/>
        </authorList>
    </citation>
    <scope>NUCLEOTIDE SEQUENCE [LARGE SCALE GENOMIC DNA]</scope>
    <source>
        <strain evidence="1">MIMBbqt21</strain>
    </source>
</reference>
<keyword evidence="2" id="KW-1185">Reference proteome</keyword>
<gene>
    <name evidence="1" type="ORF">BXP70_26205</name>
</gene>
<dbReference type="AlphaFoldDB" id="A0A243W6F3"/>
<proteinExistence type="predicted"/>
<sequence length="86" mass="9215">MAIVLPNYWWGILLLAFSSGCTDQMSADLPPPAPTLVVNSILTPDSAFQVQVSRVSRATDSASRLLSSARVQLLTPGQGTQPSRCR</sequence>
<dbReference type="EMBL" id="MTSE01000031">
    <property type="protein sequence ID" value="OUJ69804.1"/>
    <property type="molecule type" value="Genomic_DNA"/>
</dbReference>
<evidence type="ECO:0000313" key="2">
    <source>
        <dbReference type="Proteomes" id="UP000194873"/>
    </source>
</evidence>
<comment type="caution">
    <text evidence="1">The sequence shown here is derived from an EMBL/GenBank/DDBJ whole genome shotgun (WGS) entry which is preliminary data.</text>
</comment>
<organism evidence="1 2">
    <name type="scientific">Hymenobacter crusticola</name>
    <dbReference type="NCBI Taxonomy" id="1770526"/>
    <lineage>
        <taxon>Bacteria</taxon>
        <taxon>Pseudomonadati</taxon>
        <taxon>Bacteroidota</taxon>
        <taxon>Cytophagia</taxon>
        <taxon>Cytophagales</taxon>
        <taxon>Hymenobacteraceae</taxon>
        <taxon>Hymenobacter</taxon>
    </lineage>
</organism>
<dbReference type="Proteomes" id="UP000194873">
    <property type="component" value="Unassembled WGS sequence"/>
</dbReference>
<name>A0A243W6F3_9BACT</name>
<evidence type="ECO:0008006" key="3">
    <source>
        <dbReference type="Google" id="ProtNLM"/>
    </source>
</evidence>
<evidence type="ECO:0000313" key="1">
    <source>
        <dbReference type="EMBL" id="OUJ69804.1"/>
    </source>
</evidence>
<protein>
    <recommendedName>
        <fullName evidence="3">DUF4249 domain-containing protein</fullName>
    </recommendedName>
</protein>